<dbReference type="GO" id="GO:0042302">
    <property type="term" value="F:structural constituent of cuticle"/>
    <property type="evidence" value="ECO:0007669"/>
    <property type="project" value="UniProtKB-UniRule"/>
</dbReference>
<accession>A0A4Y2AXC2</accession>
<comment type="caution">
    <text evidence="2">The sequence shown here is derived from an EMBL/GenBank/DDBJ whole genome shotgun (WGS) entry which is preliminary data.</text>
</comment>
<keyword evidence="1" id="KW-0193">Cuticle</keyword>
<gene>
    <name evidence="2" type="ORF">AVEN_118591_1</name>
</gene>
<evidence type="ECO:0008006" key="4">
    <source>
        <dbReference type="Google" id="ProtNLM"/>
    </source>
</evidence>
<dbReference type="Proteomes" id="UP000499080">
    <property type="component" value="Unassembled WGS sequence"/>
</dbReference>
<organism evidence="2 3">
    <name type="scientific">Araneus ventricosus</name>
    <name type="common">Orbweaver spider</name>
    <name type="synonym">Epeira ventricosa</name>
    <dbReference type="NCBI Taxonomy" id="182803"/>
    <lineage>
        <taxon>Eukaryota</taxon>
        <taxon>Metazoa</taxon>
        <taxon>Ecdysozoa</taxon>
        <taxon>Arthropoda</taxon>
        <taxon>Chelicerata</taxon>
        <taxon>Arachnida</taxon>
        <taxon>Araneae</taxon>
        <taxon>Araneomorphae</taxon>
        <taxon>Entelegynae</taxon>
        <taxon>Araneoidea</taxon>
        <taxon>Araneidae</taxon>
        <taxon>Araneus</taxon>
    </lineage>
</organism>
<name>A0A4Y2AXC2_ARAVE</name>
<dbReference type="PROSITE" id="PS51155">
    <property type="entry name" value="CHIT_BIND_RR_2"/>
    <property type="match status" value="1"/>
</dbReference>
<dbReference type="Pfam" id="PF00379">
    <property type="entry name" value="Chitin_bind_4"/>
    <property type="match status" value="1"/>
</dbReference>
<evidence type="ECO:0000313" key="3">
    <source>
        <dbReference type="Proteomes" id="UP000499080"/>
    </source>
</evidence>
<sequence length="233" mass="26342">MLVEIAHVSTIRSIALFHLRNLKEVFLEQSQTEYEKAQDCDDKELVLFQHDKSYCLAVTSSFQEFEIDCVETADEMTACLWPEKVPLLLMVIFSGNAVFNEERSNGAEAVAVSTGGRAPYEVPQPYLFNDKATDENGNMQYHKEQVDARGAVRDSYGYTDIEGLYRRRRVDYSAVSNGFHALTKTNKPGAHGEESPTVQLIAREPAVDIHKSFNELRSTRIDGIVRKPFNIES</sequence>
<protein>
    <recommendedName>
        <fullName evidence="4">Cuticle protein 10.9</fullName>
    </recommendedName>
</protein>
<evidence type="ECO:0000256" key="1">
    <source>
        <dbReference type="PROSITE-ProRule" id="PRU00497"/>
    </source>
</evidence>
<dbReference type="InterPro" id="IPR000618">
    <property type="entry name" value="Insect_cuticle"/>
</dbReference>
<dbReference type="EMBL" id="BGPR01000036">
    <property type="protein sequence ID" value="GBL84187.1"/>
    <property type="molecule type" value="Genomic_DNA"/>
</dbReference>
<reference evidence="2 3" key="1">
    <citation type="journal article" date="2019" name="Sci. Rep.">
        <title>Orb-weaving spider Araneus ventricosus genome elucidates the spidroin gene catalogue.</title>
        <authorList>
            <person name="Kono N."/>
            <person name="Nakamura H."/>
            <person name="Ohtoshi R."/>
            <person name="Moran D.A.P."/>
            <person name="Shinohara A."/>
            <person name="Yoshida Y."/>
            <person name="Fujiwara M."/>
            <person name="Mori M."/>
            <person name="Tomita M."/>
            <person name="Arakawa K."/>
        </authorList>
    </citation>
    <scope>NUCLEOTIDE SEQUENCE [LARGE SCALE GENOMIC DNA]</scope>
</reference>
<keyword evidence="3" id="KW-1185">Reference proteome</keyword>
<dbReference type="AlphaFoldDB" id="A0A4Y2AXC2"/>
<evidence type="ECO:0000313" key="2">
    <source>
        <dbReference type="EMBL" id="GBL84187.1"/>
    </source>
</evidence>
<proteinExistence type="predicted"/>